<dbReference type="SUPFAM" id="SSF56300">
    <property type="entry name" value="Metallo-dependent phosphatases"/>
    <property type="match status" value="1"/>
</dbReference>
<dbReference type="Proteomes" id="UP001239019">
    <property type="component" value="Unassembled WGS sequence"/>
</dbReference>
<dbReference type="EMBL" id="JAVDDT010000002">
    <property type="protein sequence ID" value="MDQ2069013.1"/>
    <property type="molecule type" value="Genomic_DNA"/>
</dbReference>
<reference evidence="3 4" key="1">
    <citation type="submission" date="2023-08" db="EMBL/GenBank/DDBJ databases">
        <title>Whole-genome sequencing of halo(alkali)philic microorganisms from hypersaline lakes.</title>
        <authorList>
            <person name="Sorokin D.Y."/>
            <person name="Abbas B."/>
            <person name="Merkel A.Y."/>
        </authorList>
    </citation>
    <scope>NUCLEOTIDE SEQUENCE [LARGE SCALE GENOMIC DNA]</scope>
    <source>
        <strain evidence="3 4">AB-CW4</strain>
    </source>
</reference>
<dbReference type="InterPro" id="IPR029052">
    <property type="entry name" value="Metallo-depent_PP-like"/>
</dbReference>
<dbReference type="CDD" id="cd00840">
    <property type="entry name" value="MPP_Mre11_N"/>
    <property type="match status" value="1"/>
</dbReference>
<dbReference type="RefSeq" id="WP_306727508.1">
    <property type="nucleotide sequence ID" value="NZ_JAVDDT010000002.1"/>
</dbReference>
<keyword evidence="1 3" id="KW-0378">Hydrolase</keyword>
<evidence type="ECO:0000313" key="3">
    <source>
        <dbReference type="EMBL" id="MDQ2069013.1"/>
    </source>
</evidence>
<dbReference type="InterPro" id="IPR004843">
    <property type="entry name" value="Calcineurin-like_PHP"/>
</dbReference>
<proteinExistence type="predicted"/>
<dbReference type="Pfam" id="PF00149">
    <property type="entry name" value="Metallophos"/>
    <property type="match status" value="1"/>
</dbReference>
<evidence type="ECO:0000256" key="1">
    <source>
        <dbReference type="ARBA" id="ARBA00022801"/>
    </source>
</evidence>
<keyword evidence="4" id="KW-1185">Reference proteome</keyword>
<sequence>MSLKLLAVGDMHLGRRPSRLPDDLADQGGAFSPAVAWSRLVEAAIEQGVDVVALAGDLVEREDDFYEAGRLLREGVERLAAAGIRVVGVAGNHDVKVLPRLVRALDDFELIGADGQWQAWRMEKQGESLTLWGWSFPRQQVLESPLAGQRFEREAGLNLGLLHCDRDQSGSHYAPVSSAELRGAGLDGWLLGHIHRPDALSVENPSGYLGSVSGMDPGEPGDRGPWLLEIERGRLASLQQWVLAPIRFEPLTLDLTELEEAEAVRSHLAEQLRELDTRIAQSFQPPAAVGLRITLAGRSRFGEQALAILEGECQGANDLSPGGGNSRYFIEKLIPAALPEIPLEALAERQNPAGLLARRLLLLDSEQAGEARSRLLAEGRERLKAQARDPRWQGLAEPALDDAAVAAWLRQAGLRLLEQMLRQQNKGEAA</sequence>
<protein>
    <submittedName>
        <fullName evidence="3">DNA repair exonuclease</fullName>
        <ecNumber evidence="3">3.1.-.-</ecNumber>
    </submittedName>
</protein>
<organism evidence="3 4">
    <name type="scientific">Natronospira bacteriovora</name>
    <dbReference type="NCBI Taxonomy" id="3069753"/>
    <lineage>
        <taxon>Bacteria</taxon>
        <taxon>Pseudomonadati</taxon>
        <taxon>Pseudomonadota</taxon>
        <taxon>Gammaproteobacteria</taxon>
        <taxon>Natronospirales</taxon>
        <taxon>Natronospiraceae</taxon>
        <taxon>Natronospira</taxon>
    </lineage>
</organism>
<dbReference type="Gene3D" id="3.60.21.10">
    <property type="match status" value="1"/>
</dbReference>
<evidence type="ECO:0000313" key="4">
    <source>
        <dbReference type="Proteomes" id="UP001239019"/>
    </source>
</evidence>
<keyword evidence="3" id="KW-0269">Exonuclease</keyword>
<dbReference type="InterPro" id="IPR041796">
    <property type="entry name" value="Mre11_N"/>
</dbReference>
<evidence type="ECO:0000259" key="2">
    <source>
        <dbReference type="Pfam" id="PF00149"/>
    </source>
</evidence>
<keyword evidence="3" id="KW-0540">Nuclease</keyword>
<gene>
    <name evidence="3" type="ORF">RBH19_03905</name>
</gene>
<comment type="caution">
    <text evidence="3">The sequence shown here is derived from an EMBL/GenBank/DDBJ whole genome shotgun (WGS) entry which is preliminary data.</text>
</comment>
<dbReference type="EC" id="3.1.-.-" evidence="3"/>
<accession>A0ABU0W5G8</accession>
<dbReference type="InterPro" id="IPR050535">
    <property type="entry name" value="DNA_Repair-Maintenance_Comp"/>
</dbReference>
<dbReference type="GO" id="GO:0004527">
    <property type="term" value="F:exonuclease activity"/>
    <property type="evidence" value="ECO:0007669"/>
    <property type="project" value="UniProtKB-KW"/>
</dbReference>
<name>A0ABU0W5G8_9GAMM</name>
<feature type="domain" description="Calcineurin-like phosphoesterase" evidence="2">
    <location>
        <begin position="4"/>
        <end position="197"/>
    </location>
</feature>
<dbReference type="PANTHER" id="PTHR30337">
    <property type="entry name" value="COMPONENT OF ATP-DEPENDENT DSDNA EXONUCLEASE"/>
    <property type="match status" value="1"/>
</dbReference>
<dbReference type="PANTHER" id="PTHR30337:SF7">
    <property type="entry name" value="PHOSPHOESTERASE"/>
    <property type="match status" value="1"/>
</dbReference>